<reference evidence="2 3" key="1">
    <citation type="submission" date="2018-06" db="EMBL/GenBank/DDBJ databases">
        <authorList>
            <consortium name="Pathogen Informatics"/>
            <person name="Doyle S."/>
        </authorList>
    </citation>
    <scope>NUCLEOTIDE SEQUENCE [LARGE SCALE GENOMIC DNA]</scope>
    <source>
        <strain evidence="2 3">NCTC9149</strain>
    </source>
</reference>
<name>A0A7H4P2I7_9ENTR</name>
<evidence type="ECO:0000313" key="3">
    <source>
        <dbReference type="Proteomes" id="UP000254571"/>
    </source>
</evidence>
<evidence type="ECO:0000313" key="2">
    <source>
        <dbReference type="EMBL" id="STW06652.1"/>
    </source>
</evidence>
<gene>
    <name evidence="2" type="ORF">NCTC9149_03073</name>
</gene>
<protein>
    <submittedName>
        <fullName evidence="2">Protein Implicated in DNA repair function with RecA and MutS</fullName>
    </submittedName>
</protein>
<sequence>MLLADTRDLTAAMTGRPAGTVWFAWNFRGEIDAHKTLFSGECQDVVEKAVRYSLAMLMEKLPGWQSA</sequence>
<dbReference type="Gene3D" id="3.90.950.20">
    <property type="entry name" value="CinA-like"/>
    <property type="match status" value="1"/>
</dbReference>
<dbReference type="Pfam" id="PF02464">
    <property type="entry name" value="CinA"/>
    <property type="match status" value="1"/>
</dbReference>
<dbReference type="InterPro" id="IPR036653">
    <property type="entry name" value="CinA-like_C"/>
</dbReference>
<evidence type="ECO:0000259" key="1">
    <source>
        <dbReference type="Pfam" id="PF02464"/>
    </source>
</evidence>
<dbReference type="SUPFAM" id="SSF142433">
    <property type="entry name" value="CinA-like"/>
    <property type="match status" value="1"/>
</dbReference>
<dbReference type="EMBL" id="UGMX01000002">
    <property type="protein sequence ID" value="STW06652.1"/>
    <property type="molecule type" value="Genomic_DNA"/>
</dbReference>
<comment type="caution">
    <text evidence="2">The sequence shown here is derived from an EMBL/GenBank/DDBJ whole genome shotgun (WGS) entry which is preliminary data.</text>
</comment>
<dbReference type="InterPro" id="IPR008136">
    <property type="entry name" value="CinA_C"/>
</dbReference>
<feature type="domain" description="CinA C-terminal" evidence="1">
    <location>
        <begin position="14"/>
        <end position="60"/>
    </location>
</feature>
<accession>A0A7H4P2I7</accession>
<dbReference type="AlphaFoldDB" id="A0A7H4P2I7"/>
<proteinExistence type="predicted"/>
<dbReference type="Proteomes" id="UP000254571">
    <property type="component" value="Unassembled WGS sequence"/>
</dbReference>
<organism evidence="2 3">
    <name type="scientific">Klebsiella grimontii</name>
    <dbReference type="NCBI Taxonomy" id="2058152"/>
    <lineage>
        <taxon>Bacteria</taxon>
        <taxon>Pseudomonadati</taxon>
        <taxon>Pseudomonadota</taxon>
        <taxon>Gammaproteobacteria</taxon>
        <taxon>Enterobacterales</taxon>
        <taxon>Enterobacteriaceae</taxon>
        <taxon>Klebsiella/Raoultella group</taxon>
        <taxon>Klebsiella</taxon>
    </lineage>
</organism>